<gene>
    <name evidence="1" type="ORF">OPT61_g5367</name>
</gene>
<sequence length="675" mass="77185">MDDIRAQIYHSLDVENLETRVLEICRAEPNEPVECKLHTVSLNNDFDFVALSYLWGDPSDTTDILLNGHVFPITRNLESALRHIPKLDFGFGPVRWLWADAICINQQDLLERGSQVRFLMSAVYGRATYVIAWLGPLDETIARGLRILQEIGQFEEESKFKVQASASILQVYNRIRNKVGLSLGTHYPLHSWTKHCQELLEDHTTFAILGNFFQLPYWRRVWVFQELVLPKNVFVACGLKFTSLHTIGLAIYTLLLTEVGTKLVQPPYISEESWSLTTDSLLPPDSTLLQICHFQRFRMQRPEKPTAWTAQLNAAVFDASDPRDLVYGLQGLGKSNIDVDYSLPILTVYRNMIRTFLEEYPGNLAFLHGAGSGYGDLPCGWPSWIPSFRSRPSSLDRIRDLYFFGGSFGEPVTFLEDSSVLNVYGYVATAISIVHPVFTLLSTSPFGMAGDDLMNFDWVRITEENSSFPDFLQTFVQNQPRLIYKPLVELLSFLFDESILELSAAVALEWLDLLTICLAIKAGDPIGEDWRLDWSRLGVRDCANADTIARQLFDKNIFERPAWRSCTRYIHRLLTDPRLVIEEVIARCRRKGAISHRLVRNKDHRFFQSENGILGIGPPRIMPGDMMCDLQGCYGTSLLRPRQNSTERFEFIGKCETKGAVFVNERYEGRFFRLD</sequence>
<keyword evidence="2" id="KW-1185">Reference proteome</keyword>
<protein>
    <submittedName>
        <fullName evidence="1">Uncharacterized protein</fullName>
    </submittedName>
</protein>
<organism evidence="1 2">
    <name type="scientific">Boeremia exigua</name>
    <dbReference type="NCBI Taxonomy" id="749465"/>
    <lineage>
        <taxon>Eukaryota</taxon>
        <taxon>Fungi</taxon>
        <taxon>Dikarya</taxon>
        <taxon>Ascomycota</taxon>
        <taxon>Pezizomycotina</taxon>
        <taxon>Dothideomycetes</taxon>
        <taxon>Pleosporomycetidae</taxon>
        <taxon>Pleosporales</taxon>
        <taxon>Pleosporineae</taxon>
        <taxon>Didymellaceae</taxon>
        <taxon>Boeremia</taxon>
    </lineage>
</organism>
<accession>A0ACC2IAM3</accession>
<evidence type="ECO:0000313" key="1">
    <source>
        <dbReference type="EMBL" id="KAJ8112209.1"/>
    </source>
</evidence>
<name>A0ACC2IAM3_9PLEO</name>
<comment type="caution">
    <text evidence="1">The sequence shown here is derived from an EMBL/GenBank/DDBJ whole genome shotgun (WGS) entry which is preliminary data.</text>
</comment>
<dbReference type="EMBL" id="JAPHNI010000342">
    <property type="protein sequence ID" value="KAJ8112209.1"/>
    <property type="molecule type" value="Genomic_DNA"/>
</dbReference>
<dbReference type="Proteomes" id="UP001153331">
    <property type="component" value="Unassembled WGS sequence"/>
</dbReference>
<evidence type="ECO:0000313" key="2">
    <source>
        <dbReference type="Proteomes" id="UP001153331"/>
    </source>
</evidence>
<proteinExistence type="predicted"/>
<reference evidence="1" key="1">
    <citation type="submission" date="2022-11" db="EMBL/GenBank/DDBJ databases">
        <title>Genome Sequence of Boeremia exigua.</title>
        <authorList>
            <person name="Buettner E."/>
        </authorList>
    </citation>
    <scope>NUCLEOTIDE SEQUENCE</scope>
    <source>
        <strain evidence="1">CU02</strain>
    </source>
</reference>